<dbReference type="AlphaFoldDB" id="A0A645JM49"/>
<evidence type="ECO:0000313" key="1">
    <source>
        <dbReference type="EMBL" id="MPN63809.1"/>
    </source>
</evidence>
<proteinExistence type="predicted"/>
<comment type="caution">
    <text evidence="1">The sequence shown here is derived from an EMBL/GenBank/DDBJ whole genome shotgun (WGS) entry which is preliminary data.</text>
</comment>
<sequence length="70" mass="8038">MQETAHLIWTDDIDADKAVLRLKQALGRRFSAEIEEVERDVEGFDFEAAKIPIRKIAVELNIRLDGIDNE</sequence>
<dbReference type="EMBL" id="VSSQ01143743">
    <property type="protein sequence ID" value="MPN63809.1"/>
    <property type="molecule type" value="Genomic_DNA"/>
</dbReference>
<organism evidence="1">
    <name type="scientific">bioreactor metagenome</name>
    <dbReference type="NCBI Taxonomy" id="1076179"/>
    <lineage>
        <taxon>unclassified sequences</taxon>
        <taxon>metagenomes</taxon>
        <taxon>ecological metagenomes</taxon>
    </lineage>
</organism>
<accession>A0A645JM49</accession>
<protein>
    <submittedName>
        <fullName evidence="1">Uncharacterized protein</fullName>
    </submittedName>
</protein>
<gene>
    <name evidence="1" type="ORF">SDC9_211575</name>
</gene>
<reference evidence="1" key="1">
    <citation type="submission" date="2019-08" db="EMBL/GenBank/DDBJ databases">
        <authorList>
            <person name="Kucharzyk K."/>
            <person name="Murdoch R.W."/>
            <person name="Higgins S."/>
            <person name="Loffler F."/>
        </authorList>
    </citation>
    <scope>NUCLEOTIDE SEQUENCE</scope>
</reference>
<name>A0A645JM49_9ZZZZ</name>